<keyword evidence="3" id="KW-0238">DNA-binding</keyword>
<organism evidence="3 4">
    <name type="scientific">Parascardovia denticolens DSM 10105 = JCM 12538</name>
    <dbReference type="NCBI Taxonomy" id="864564"/>
    <lineage>
        <taxon>Bacteria</taxon>
        <taxon>Bacillati</taxon>
        <taxon>Actinomycetota</taxon>
        <taxon>Actinomycetes</taxon>
        <taxon>Bifidobacteriales</taxon>
        <taxon>Bifidobacteriaceae</taxon>
        <taxon>Parascardovia</taxon>
    </lineage>
</organism>
<dbReference type="PANTHER" id="PTHR37038">
    <property type="entry name" value="TRANSCRIPTIONAL REGULATOR-RELATED"/>
    <property type="match status" value="1"/>
</dbReference>
<dbReference type="PANTHER" id="PTHR37038:SF12">
    <property type="entry name" value="TRANSCRIPTIONAL REGULATOR"/>
    <property type="match status" value="1"/>
</dbReference>
<dbReference type="CDD" id="cd00093">
    <property type="entry name" value="HTH_XRE"/>
    <property type="match status" value="1"/>
</dbReference>
<dbReference type="HOGENOM" id="CLU_072045_1_4_11"/>
<dbReference type="Pfam" id="PF21259">
    <property type="entry name" value="Rgg_C"/>
    <property type="match status" value="1"/>
</dbReference>
<gene>
    <name evidence="3" type="ORF">HMPREF0620_1045</name>
</gene>
<dbReference type="NCBIfam" id="TIGR01716">
    <property type="entry name" value="RGG_Cterm"/>
    <property type="match status" value="1"/>
</dbReference>
<dbReference type="GO" id="GO:0003677">
    <property type="term" value="F:DNA binding"/>
    <property type="evidence" value="ECO:0007669"/>
    <property type="project" value="UniProtKB-KW"/>
</dbReference>
<evidence type="ECO:0000259" key="2">
    <source>
        <dbReference type="PROSITE" id="PS50943"/>
    </source>
</evidence>
<dbReference type="Gene3D" id="1.25.40.400">
    <property type="match status" value="1"/>
</dbReference>
<dbReference type="EMBL" id="AEON01000001">
    <property type="protein sequence ID" value="EFT84040.1"/>
    <property type="molecule type" value="Genomic_DNA"/>
</dbReference>
<dbReference type="InterPro" id="IPR010057">
    <property type="entry name" value="Transcription_activator_Rgg_C"/>
</dbReference>
<dbReference type="PROSITE" id="PS50943">
    <property type="entry name" value="HTH_CROC1"/>
    <property type="match status" value="1"/>
</dbReference>
<sequence>MGFSLGGAFKSLRESRHMSLAQATGGQFSRSMLSKFESGEHDISATKLLQALNNIHCSWDDFMSLAIPEEARQTDPTSPADETRQSGLASGPGSDDFAFLDKELNDLMGRLAMDKVPFALKEIYERESAIADQGVECAYFMLRAIVVKSVWVAYDDSVRLTDQEEELLSDYLFGIGFWTQMDYFILSHVSTLMPAARFTAYVKEMLEKSRYFHTEKTNHMAMVTALLNGYLRCIGQHDFPDAAFLRKRLGSLLDPGTDGYIQIVFLFAQGYELYARGKRADGERKMKQTILILRLLGDNQQAAYYLQSMKGIFQEEGYDSEDSVTSDEADE</sequence>
<dbReference type="Proteomes" id="UP000004946">
    <property type="component" value="Chromosome"/>
</dbReference>
<dbReference type="InterPro" id="IPR010982">
    <property type="entry name" value="Lambda_DNA-bd_dom_sf"/>
</dbReference>
<dbReference type="InterPro" id="IPR053163">
    <property type="entry name" value="HTH-type_regulator_Rgg"/>
</dbReference>
<feature type="domain" description="HTH cro/C1-type" evidence="2">
    <location>
        <begin position="9"/>
        <end position="62"/>
    </location>
</feature>
<name>E6JZJ4_PARDN</name>
<protein>
    <submittedName>
        <fullName evidence="3">DNA-binding helix-turn-helix protein</fullName>
    </submittedName>
</protein>
<dbReference type="SUPFAM" id="SSF47413">
    <property type="entry name" value="lambda repressor-like DNA-binding domains"/>
    <property type="match status" value="1"/>
</dbReference>
<evidence type="ECO:0000313" key="3">
    <source>
        <dbReference type="EMBL" id="EFT84040.1"/>
    </source>
</evidence>
<accession>E6JZJ4</accession>
<dbReference type="RefSeq" id="WP_006289427.1">
    <property type="nucleotide sequence ID" value="NZ_AP012333.1"/>
</dbReference>
<dbReference type="InterPro" id="IPR001387">
    <property type="entry name" value="Cro/C1-type_HTH"/>
</dbReference>
<comment type="caution">
    <text evidence="3">The sequence shown here is derived from an EMBL/GenBank/DDBJ whole genome shotgun (WGS) entry which is preliminary data.</text>
</comment>
<proteinExistence type="predicted"/>
<dbReference type="eggNOG" id="COG1396">
    <property type="taxonomic scope" value="Bacteria"/>
</dbReference>
<dbReference type="KEGG" id="pdo:PSDT_0603"/>
<dbReference type="Gene3D" id="1.10.260.40">
    <property type="entry name" value="lambda repressor-like DNA-binding domains"/>
    <property type="match status" value="1"/>
</dbReference>
<reference evidence="3 4" key="1">
    <citation type="submission" date="2010-12" db="EMBL/GenBank/DDBJ databases">
        <authorList>
            <person name="Muzny D."/>
            <person name="Qin X."/>
            <person name="Buhay C."/>
            <person name="Dugan-Rocha S."/>
            <person name="Ding Y."/>
            <person name="Chen G."/>
            <person name="Hawes A."/>
            <person name="Holder M."/>
            <person name="Jhangiani S."/>
            <person name="Johnson A."/>
            <person name="Khan Z."/>
            <person name="Li Z."/>
            <person name="Liu W."/>
            <person name="Liu X."/>
            <person name="Perez L."/>
            <person name="Shen H."/>
            <person name="Wang Q."/>
            <person name="Watt J."/>
            <person name="Xi L."/>
            <person name="Xin Y."/>
            <person name="Zhou J."/>
            <person name="Deng J."/>
            <person name="Jiang H."/>
            <person name="Liu Y."/>
            <person name="Qu J."/>
            <person name="Song X.-Z."/>
            <person name="Zhang L."/>
            <person name="Villasana D."/>
            <person name="Johnson A."/>
            <person name="Liu J."/>
            <person name="Liyanage D."/>
            <person name="Lorensuhewa L."/>
            <person name="Robinson T."/>
            <person name="Song A."/>
            <person name="Song B.-B."/>
            <person name="Dinh H."/>
            <person name="Thornton R."/>
            <person name="Coyle M."/>
            <person name="Francisco L."/>
            <person name="Jackson L."/>
            <person name="Javaid M."/>
            <person name="Korchina V."/>
            <person name="Kovar C."/>
            <person name="Mata R."/>
            <person name="Mathew T."/>
            <person name="Ngo R."/>
            <person name="Nguyen L."/>
            <person name="Nguyen N."/>
            <person name="Okwuonu G."/>
            <person name="Ongeri F."/>
            <person name="Pham C."/>
            <person name="Simmons D."/>
            <person name="Wilczek-Boney K."/>
            <person name="Hale W."/>
            <person name="Jakkamsetti A."/>
            <person name="Pham P."/>
            <person name="Ruth R."/>
            <person name="San Lucas F."/>
            <person name="Warren J."/>
            <person name="Zhang J."/>
            <person name="Zhao Z."/>
            <person name="Zhou C."/>
            <person name="Zhu D."/>
            <person name="Lee S."/>
            <person name="Bess C."/>
            <person name="Blankenburg K."/>
            <person name="Forbes L."/>
            <person name="Fu Q."/>
            <person name="Gubbala S."/>
            <person name="Hirani K."/>
            <person name="Jayaseelan J.C."/>
            <person name="Lara F."/>
            <person name="Munidasa M."/>
            <person name="Palculict T."/>
            <person name="Patil S."/>
            <person name="Pu L.-L."/>
            <person name="Saada N."/>
            <person name="Tang L."/>
            <person name="Weissenberger G."/>
            <person name="Zhu Y."/>
            <person name="Hemphill L."/>
            <person name="Shang Y."/>
            <person name="Youmans B."/>
            <person name="Ayvaz T."/>
            <person name="Ross M."/>
            <person name="Santibanez J."/>
            <person name="Aqrawi P."/>
            <person name="Gross S."/>
            <person name="Joshi V."/>
            <person name="Fowler G."/>
            <person name="Nazareth L."/>
            <person name="Reid J."/>
            <person name="Worley K."/>
            <person name="Petrosino J."/>
            <person name="Highlander S."/>
            <person name="Gibbs R."/>
        </authorList>
    </citation>
    <scope>NUCLEOTIDE SEQUENCE [LARGE SCALE GENOMIC DNA]</scope>
    <source>
        <strain evidence="3 4">DSM 10105</strain>
    </source>
</reference>
<evidence type="ECO:0000313" key="4">
    <source>
        <dbReference type="Proteomes" id="UP000004946"/>
    </source>
</evidence>
<dbReference type="AlphaFoldDB" id="E6JZJ4"/>
<evidence type="ECO:0000256" key="1">
    <source>
        <dbReference type="SAM" id="MobiDB-lite"/>
    </source>
</evidence>
<dbReference type="PATRIC" id="fig|864564.6.peg.667"/>
<keyword evidence="4" id="KW-1185">Reference proteome</keyword>
<feature type="region of interest" description="Disordered" evidence="1">
    <location>
        <begin position="71"/>
        <end position="94"/>
    </location>
</feature>